<feature type="binding site" evidence="3">
    <location>
        <position position="150"/>
    </location>
    <ligand>
        <name>a divalent metal cation</name>
        <dbReference type="ChEBI" id="CHEBI:60240"/>
    </ligand>
</feature>
<protein>
    <submittedName>
        <fullName evidence="5">Sugar lactone lactonase YvrE</fullName>
    </submittedName>
</protein>
<dbReference type="Pfam" id="PF08450">
    <property type="entry name" value="SGL"/>
    <property type="match status" value="1"/>
</dbReference>
<dbReference type="SUPFAM" id="SSF63829">
    <property type="entry name" value="Calcium-dependent phosphotriesterase"/>
    <property type="match status" value="1"/>
</dbReference>
<evidence type="ECO:0000313" key="6">
    <source>
        <dbReference type="Proteomes" id="UP000199239"/>
    </source>
</evidence>
<feature type="binding site" evidence="3">
    <location>
        <position position="201"/>
    </location>
    <ligand>
        <name>a divalent metal cation</name>
        <dbReference type="ChEBI" id="CHEBI:60240"/>
    </ligand>
</feature>
<dbReference type="GO" id="GO:0019853">
    <property type="term" value="P:L-ascorbic acid biosynthetic process"/>
    <property type="evidence" value="ECO:0007669"/>
    <property type="project" value="TreeGrafter"/>
</dbReference>
<feature type="active site" description="Proton donor/acceptor" evidence="2">
    <location>
        <position position="201"/>
    </location>
</feature>
<dbReference type="PANTHER" id="PTHR10907">
    <property type="entry name" value="REGUCALCIN"/>
    <property type="match status" value="1"/>
</dbReference>
<organism evidence="5 6">
    <name type="scientific">Sulfitobacter marinus</name>
    <dbReference type="NCBI Taxonomy" id="394264"/>
    <lineage>
        <taxon>Bacteria</taxon>
        <taxon>Pseudomonadati</taxon>
        <taxon>Pseudomonadota</taxon>
        <taxon>Alphaproteobacteria</taxon>
        <taxon>Rhodobacterales</taxon>
        <taxon>Roseobacteraceae</taxon>
        <taxon>Sulfitobacter</taxon>
    </lineage>
</organism>
<dbReference type="Proteomes" id="UP000199239">
    <property type="component" value="Unassembled WGS sequence"/>
</dbReference>
<evidence type="ECO:0000256" key="3">
    <source>
        <dbReference type="PIRSR" id="PIRSR605511-2"/>
    </source>
</evidence>
<gene>
    <name evidence="5" type="ORF">SAMN04488040_0726</name>
</gene>
<accession>A0A1I6QH26</accession>
<dbReference type="PANTHER" id="PTHR10907:SF47">
    <property type="entry name" value="REGUCALCIN"/>
    <property type="match status" value="1"/>
</dbReference>
<dbReference type="EMBL" id="FPAJ01000001">
    <property type="protein sequence ID" value="SFS51779.1"/>
    <property type="molecule type" value="Genomic_DNA"/>
</dbReference>
<proteinExistence type="inferred from homology"/>
<keyword evidence="3" id="KW-0479">Metal-binding</keyword>
<reference evidence="6" key="1">
    <citation type="submission" date="2016-10" db="EMBL/GenBank/DDBJ databases">
        <authorList>
            <person name="Varghese N."/>
            <person name="Submissions S."/>
        </authorList>
    </citation>
    <scope>NUCLEOTIDE SEQUENCE [LARGE SCALE GENOMIC DNA]</scope>
    <source>
        <strain evidence="6">DSM 23422</strain>
    </source>
</reference>
<dbReference type="GO" id="GO:0004341">
    <property type="term" value="F:gluconolactonase activity"/>
    <property type="evidence" value="ECO:0007669"/>
    <property type="project" value="TreeGrafter"/>
</dbReference>
<dbReference type="InterPro" id="IPR013658">
    <property type="entry name" value="SGL"/>
</dbReference>
<feature type="binding site" evidence="3">
    <location>
        <position position="22"/>
    </location>
    <ligand>
        <name>a divalent metal cation</name>
        <dbReference type="ChEBI" id="CHEBI:60240"/>
    </ligand>
</feature>
<dbReference type="GO" id="GO:0005509">
    <property type="term" value="F:calcium ion binding"/>
    <property type="evidence" value="ECO:0007669"/>
    <property type="project" value="TreeGrafter"/>
</dbReference>
<dbReference type="PRINTS" id="PR01790">
    <property type="entry name" value="SMP30FAMILY"/>
</dbReference>
<feature type="binding site" evidence="3">
    <location>
        <position position="121"/>
    </location>
    <ligand>
        <name>substrate</name>
    </ligand>
</feature>
<sequence length="275" mass="30383">MTYDIVDALFVPLTQTRAKLGESPVWSDAHDAIWWVDIQGHKVLRTTLAGETQAWTTPEMPGFVQCIGRDVFIGMQSGIFVFDDQAATFHKVAPLYLENQRFNDACTDAQGRIWAGTMDIDNQHANGVLYLFDPAALTLTSKAEGSRTINGLAWDNRNQRLFFSDSHPSIQTVWTVKINQHDTMSPRTVFARFDDLSGRPDGAAIDAKGRYWIAGVGGGAIYCFEPDGTLGTKYNVPFQSPTKPAFVPPDNHAMVLTSFTDNGDDGKLGIYRGDL</sequence>
<evidence type="ECO:0000313" key="5">
    <source>
        <dbReference type="EMBL" id="SFS51779.1"/>
    </source>
</evidence>
<keyword evidence="3" id="KW-0862">Zinc</keyword>
<dbReference type="Gene3D" id="2.120.10.30">
    <property type="entry name" value="TolB, C-terminal domain"/>
    <property type="match status" value="1"/>
</dbReference>
<evidence type="ECO:0000256" key="1">
    <source>
        <dbReference type="ARBA" id="ARBA00008853"/>
    </source>
</evidence>
<dbReference type="InterPro" id="IPR011042">
    <property type="entry name" value="6-blade_b-propeller_TolB-like"/>
</dbReference>
<dbReference type="AlphaFoldDB" id="A0A1I6QH26"/>
<feature type="domain" description="SMP-30/Gluconolactonase/LRE-like region" evidence="4">
    <location>
        <begin position="20"/>
        <end position="259"/>
    </location>
</feature>
<evidence type="ECO:0000256" key="2">
    <source>
        <dbReference type="PIRSR" id="PIRSR605511-1"/>
    </source>
</evidence>
<comment type="similarity">
    <text evidence="1">Belongs to the SMP-30/CGR1 family.</text>
</comment>
<evidence type="ECO:0000259" key="4">
    <source>
        <dbReference type="Pfam" id="PF08450"/>
    </source>
</evidence>
<name>A0A1I6QH26_9RHOB</name>
<keyword evidence="6" id="KW-1185">Reference proteome</keyword>
<feature type="binding site" evidence="3">
    <location>
        <position position="103"/>
    </location>
    <ligand>
        <name>substrate</name>
    </ligand>
</feature>
<dbReference type="STRING" id="394264.SAMN04488040_0726"/>
<comment type="cofactor">
    <cofactor evidence="3">
        <name>Zn(2+)</name>
        <dbReference type="ChEBI" id="CHEBI:29105"/>
    </cofactor>
    <text evidence="3">Binds 1 divalent metal cation per subunit.</text>
</comment>
<feature type="binding site" evidence="3">
    <location>
        <position position="101"/>
    </location>
    <ligand>
        <name>substrate</name>
    </ligand>
</feature>
<dbReference type="InterPro" id="IPR005511">
    <property type="entry name" value="SMP-30"/>
</dbReference>